<dbReference type="EMBL" id="MK327938">
    <property type="protein sequence ID" value="QBO63890.1"/>
    <property type="molecule type" value="Genomic_DNA"/>
</dbReference>
<proteinExistence type="predicted"/>
<dbReference type="Proteomes" id="UP000294673">
    <property type="component" value="Segment"/>
</dbReference>
<evidence type="ECO:0000313" key="1">
    <source>
        <dbReference type="EMBL" id="QBO63890.1"/>
    </source>
</evidence>
<sequence>MKTIKATKSVKTNKTNVQPLHHITVYRNKDNAITKFRVRVKAAESALKELVDTTVSVDAYDSYQKAMLAAIQIRDKALNSPINAF</sequence>
<accession>A0A482GDU1</accession>
<keyword evidence="2" id="KW-1185">Reference proteome</keyword>
<name>A0A482GDU1_BPGOS</name>
<organismHost>
    <name type="scientific">Escherichia coli</name>
    <dbReference type="NCBI Taxonomy" id="562"/>
</organismHost>
<reference evidence="1 2" key="1">
    <citation type="submission" date="2018-12" db="EMBL/GenBank/DDBJ databases">
        <title>Still something new to discover - new insights into E. coli phage diversity and taxonomy.</title>
        <authorList>
            <person name="Korf I.H.E."/>
            <person name="Adriaennsens E."/>
            <person name="Dreiseikelmann B."/>
            <person name="Kropinski A."/>
            <person name="Nimtz M."/>
            <person name="Meier-Kolthoff J.P."/>
            <person name="Rohde M."/>
            <person name="van Raaij M."/>
            <person name="Wittmann J."/>
        </authorList>
    </citation>
    <scope>NUCLEOTIDE SEQUENCE [LARGE SCALE GENOMIC DNA]</scope>
</reference>
<organism evidence="1 2">
    <name type="scientific">Escherichia phage vB_EcoM_Goslar</name>
    <dbReference type="NCBI Taxonomy" id="2502409"/>
    <lineage>
        <taxon>Viruses</taxon>
        <taxon>Duplodnaviria</taxon>
        <taxon>Heunggongvirae</taxon>
        <taxon>Uroviricota</taxon>
        <taxon>Caudoviricetes</taxon>
        <taxon>Chimalliviridae</taxon>
        <taxon>Goslarvirus</taxon>
        <taxon>Goslarvirus goslar</taxon>
    </lineage>
</organism>
<evidence type="ECO:0000313" key="2">
    <source>
        <dbReference type="Proteomes" id="UP000294673"/>
    </source>
</evidence>
<protein>
    <submittedName>
        <fullName evidence="1">Uncharacterized protein</fullName>
    </submittedName>
</protein>
<gene>
    <name evidence="1" type="ORF">Goslar_00097</name>
</gene>